<reference evidence="2" key="1">
    <citation type="submission" date="2016-10" db="EMBL/GenBank/DDBJ databases">
        <authorList>
            <person name="Varghese N."/>
            <person name="Submissions S."/>
        </authorList>
    </citation>
    <scope>NUCLEOTIDE SEQUENCE [LARGE SCALE GENOMIC DNA]</scope>
    <source>
        <strain evidence="2">DSM 3669</strain>
    </source>
</reference>
<organism evidence="1 2">
    <name type="scientific">Desulfoscipio geothermicus DSM 3669</name>
    <dbReference type="NCBI Taxonomy" id="1121426"/>
    <lineage>
        <taxon>Bacteria</taxon>
        <taxon>Bacillati</taxon>
        <taxon>Bacillota</taxon>
        <taxon>Clostridia</taxon>
        <taxon>Eubacteriales</taxon>
        <taxon>Desulfallaceae</taxon>
        <taxon>Desulfoscipio</taxon>
    </lineage>
</organism>
<keyword evidence="2" id="KW-1185">Reference proteome</keyword>
<proteinExistence type="predicted"/>
<dbReference type="AlphaFoldDB" id="A0A1I6EJI7"/>
<name>A0A1I6EJI7_9FIRM</name>
<protein>
    <recommendedName>
        <fullName evidence="3">Integrase</fullName>
    </recommendedName>
</protein>
<dbReference type="Gene3D" id="1.10.3210.10">
    <property type="entry name" value="Hypothetical protein af1432"/>
    <property type="match status" value="1"/>
</dbReference>
<evidence type="ECO:0008006" key="3">
    <source>
        <dbReference type="Google" id="ProtNLM"/>
    </source>
</evidence>
<evidence type="ECO:0000313" key="2">
    <source>
        <dbReference type="Proteomes" id="UP000199584"/>
    </source>
</evidence>
<dbReference type="EMBL" id="FOYM01000050">
    <property type="protein sequence ID" value="SFR17855.1"/>
    <property type="molecule type" value="Genomic_DNA"/>
</dbReference>
<accession>A0A1I6EJI7</accession>
<sequence>MDIKHLKLDNLKWKDNRIVLTKSKTSRALSLPLLHDVGWAIIDYLKPSQNIMSPTRRGYPLGLKGENIPLECRILAIADDMMQ</sequence>
<dbReference type="Proteomes" id="UP000199584">
    <property type="component" value="Unassembled WGS sequence"/>
</dbReference>
<evidence type="ECO:0000313" key="1">
    <source>
        <dbReference type="EMBL" id="SFR17855.1"/>
    </source>
</evidence>
<dbReference type="STRING" id="39060.SAMN05660706_1504"/>
<gene>
    <name evidence="1" type="ORF">SAMN05660706_1504</name>
</gene>